<evidence type="ECO:0000313" key="2">
    <source>
        <dbReference type="Proteomes" id="UP000032142"/>
    </source>
</evidence>
<keyword evidence="2" id="KW-1185">Reference proteome</keyword>
<dbReference type="EMBL" id="KN428683">
    <property type="protein sequence ID" value="KHG24409.1"/>
    <property type="molecule type" value="Genomic_DNA"/>
</dbReference>
<accession>A0A0B0PIZ4</accession>
<dbReference type="Proteomes" id="UP000032142">
    <property type="component" value="Unassembled WGS sequence"/>
</dbReference>
<reference evidence="2" key="1">
    <citation type="submission" date="2014-09" db="EMBL/GenBank/DDBJ databases">
        <authorList>
            <person name="Mudge J."/>
            <person name="Ramaraj T."/>
            <person name="Lindquist I.E."/>
            <person name="Bharti A.K."/>
            <person name="Sundararajan A."/>
            <person name="Cameron C.T."/>
            <person name="Woodward J.E."/>
            <person name="May G.D."/>
            <person name="Brubaker C."/>
            <person name="Broadhvest J."/>
            <person name="Wilkins T.A."/>
        </authorList>
    </citation>
    <scope>NUCLEOTIDE SEQUENCE</scope>
    <source>
        <strain evidence="2">cv. AKA8401</strain>
    </source>
</reference>
<gene>
    <name evidence="1" type="ORF">F383_30801</name>
</gene>
<sequence>MLKSSICFAVSTGVSDLLSSICSL</sequence>
<evidence type="ECO:0000313" key="1">
    <source>
        <dbReference type="EMBL" id="KHG24409.1"/>
    </source>
</evidence>
<organism evidence="1 2">
    <name type="scientific">Gossypium arboreum</name>
    <name type="common">Tree cotton</name>
    <name type="synonym">Gossypium nanking</name>
    <dbReference type="NCBI Taxonomy" id="29729"/>
    <lineage>
        <taxon>Eukaryota</taxon>
        <taxon>Viridiplantae</taxon>
        <taxon>Streptophyta</taxon>
        <taxon>Embryophyta</taxon>
        <taxon>Tracheophyta</taxon>
        <taxon>Spermatophyta</taxon>
        <taxon>Magnoliopsida</taxon>
        <taxon>eudicotyledons</taxon>
        <taxon>Gunneridae</taxon>
        <taxon>Pentapetalae</taxon>
        <taxon>rosids</taxon>
        <taxon>malvids</taxon>
        <taxon>Malvales</taxon>
        <taxon>Malvaceae</taxon>
        <taxon>Malvoideae</taxon>
        <taxon>Gossypium</taxon>
    </lineage>
</organism>
<name>A0A0B0PIZ4_GOSAR</name>
<protein>
    <submittedName>
        <fullName evidence="1">Uncharacterized protein</fullName>
    </submittedName>
</protein>
<dbReference type="AlphaFoldDB" id="A0A0B0PIZ4"/>
<proteinExistence type="predicted"/>